<gene>
    <name evidence="4" type="ORF">G3I53_15300</name>
</gene>
<dbReference type="InterPro" id="IPR016181">
    <property type="entry name" value="Acyl_CoA_acyltransferase"/>
</dbReference>
<dbReference type="AlphaFoldDB" id="A0A6G3QV42"/>
<dbReference type="InterPro" id="IPR050832">
    <property type="entry name" value="Bact_Acetyltransf"/>
</dbReference>
<dbReference type="Pfam" id="PF00583">
    <property type="entry name" value="Acetyltransf_1"/>
    <property type="match status" value="1"/>
</dbReference>
<proteinExistence type="predicted"/>
<evidence type="ECO:0000259" key="3">
    <source>
        <dbReference type="PROSITE" id="PS51186"/>
    </source>
</evidence>
<dbReference type="CDD" id="cd04301">
    <property type="entry name" value="NAT_SF"/>
    <property type="match status" value="1"/>
</dbReference>
<dbReference type="SUPFAM" id="SSF55729">
    <property type="entry name" value="Acyl-CoA N-acyltransferases (Nat)"/>
    <property type="match status" value="1"/>
</dbReference>
<name>A0A6G3QV42_9ACTN</name>
<evidence type="ECO:0000313" key="4">
    <source>
        <dbReference type="EMBL" id="NEA87368.1"/>
    </source>
</evidence>
<feature type="domain" description="N-acetyltransferase" evidence="3">
    <location>
        <begin position="1"/>
        <end position="155"/>
    </location>
</feature>
<dbReference type="PANTHER" id="PTHR43877">
    <property type="entry name" value="AMINOALKYLPHOSPHONATE N-ACETYLTRANSFERASE-RELATED-RELATED"/>
    <property type="match status" value="1"/>
</dbReference>
<reference evidence="4" key="1">
    <citation type="submission" date="2020-01" db="EMBL/GenBank/DDBJ databases">
        <title>Insect and environment-associated Actinomycetes.</title>
        <authorList>
            <person name="Currrie C."/>
            <person name="Chevrette M."/>
            <person name="Carlson C."/>
            <person name="Stubbendieck R."/>
            <person name="Wendt-Pienkowski E."/>
        </authorList>
    </citation>
    <scope>NUCLEOTIDE SEQUENCE</scope>
    <source>
        <strain evidence="4">SID14436</strain>
    </source>
</reference>
<sequence>MIRTALTAEAEEVAALHHRARSTYYPDGLPEDGTDWPARWREAIGRPDGTVLCAVRDGHLAGIASFRVPDGGPADTVKLFQFHVEPDLWGSGIGAALHRACAEQWRADGHRGAVLDVHVGNHRARRFYARHGWSPDPLHPPAPDDHHLRLRWSVPARSPGDGAGNEPN</sequence>
<dbReference type="InterPro" id="IPR000182">
    <property type="entry name" value="GNAT_dom"/>
</dbReference>
<dbReference type="EMBL" id="JAAGMD010000445">
    <property type="protein sequence ID" value="NEA87368.1"/>
    <property type="molecule type" value="Genomic_DNA"/>
</dbReference>
<dbReference type="PROSITE" id="PS51186">
    <property type="entry name" value="GNAT"/>
    <property type="match status" value="1"/>
</dbReference>
<comment type="caution">
    <text evidence="4">The sequence shown here is derived from an EMBL/GenBank/DDBJ whole genome shotgun (WGS) entry which is preliminary data.</text>
</comment>
<accession>A0A6G3QV42</accession>
<keyword evidence="1 4" id="KW-0808">Transferase</keyword>
<evidence type="ECO:0000256" key="2">
    <source>
        <dbReference type="ARBA" id="ARBA00023315"/>
    </source>
</evidence>
<keyword evidence="2" id="KW-0012">Acyltransferase</keyword>
<organism evidence="4">
    <name type="scientific">Streptomyces sp. SID14436</name>
    <dbReference type="NCBI Taxonomy" id="2706070"/>
    <lineage>
        <taxon>Bacteria</taxon>
        <taxon>Bacillati</taxon>
        <taxon>Actinomycetota</taxon>
        <taxon>Actinomycetes</taxon>
        <taxon>Kitasatosporales</taxon>
        <taxon>Streptomycetaceae</taxon>
        <taxon>Streptomyces</taxon>
    </lineage>
</organism>
<evidence type="ECO:0000256" key="1">
    <source>
        <dbReference type="ARBA" id="ARBA00022679"/>
    </source>
</evidence>
<protein>
    <submittedName>
        <fullName evidence="4">GNAT family N-acetyltransferase</fullName>
    </submittedName>
</protein>
<dbReference type="Gene3D" id="3.40.630.30">
    <property type="match status" value="1"/>
</dbReference>
<dbReference type="GO" id="GO:0016747">
    <property type="term" value="F:acyltransferase activity, transferring groups other than amino-acyl groups"/>
    <property type="evidence" value="ECO:0007669"/>
    <property type="project" value="InterPro"/>
</dbReference>